<dbReference type="SMART" id="SM00228">
    <property type="entry name" value="PDZ"/>
    <property type="match status" value="1"/>
</dbReference>
<dbReference type="SUPFAM" id="SSF111347">
    <property type="entry name" value="Rap/Ran-GAP"/>
    <property type="match status" value="1"/>
</dbReference>
<dbReference type="Gene3D" id="3.40.50.11210">
    <property type="entry name" value="Rap/Ran-GAP"/>
    <property type="match status" value="1"/>
</dbReference>
<organism evidence="6 7">
    <name type="scientific">Oreochromis niloticus</name>
    <name type="common">Nile tilapia</name>
    <name type="synonym">Tilapia nilotica</name>
    <dbReference type="NCBI Taxonomy" id="8128"/>
    <lineage>
        <taxon>Eukaryota</taxon>
        <taxon>Metazoa</taxon>
        <taxon>Chordata</taxon>
        <taxon>Craniata</taxon>
        <taxon>Vertebrata</taxon>
        <taxon>Euteleostomi</taxon>
        <taxon>Actinopterygii</taxon>
        <taxon>Neopterygii</taxon>
        <taxon>Teleostei</taxon>
        <taxon>Neoteleostei</taxon>
        <taxon>Acanthomorphata</taxon>
        <taxon>Ovalentaria</taxon>
        <taxon>Cichlomorphae</taxon>
        <taxon>Cichliformes</taxon>
        <taxon>Cichlidae</taxon>
        <taxon>African cichlids</taxon>
        <taxon>Pseudocrenilabrinae</taxon>
        <taxon>Oreochromini</taxon>
        <taxon>Oreochromis</taxon>
    </lineage>
</organism>
<dbReference type="SUPFAM" id="SSF50156">
    <property type="entry name" value="PDZ domain-like"/>
    <property type="match status" value="1"/>
</dbReference>
<dbReference type="Gene3D" id="2.30.42.10">
    <property type="match status" value="1"/>
</dbReference>
<reference evidence="6" key="2">
    <citation type="submission" date="2025-08" db="UniProtKB">
        <authorList>
            <consortium name="Ensembl"/>
        </authorList>
    </citation>
    <scope>IDENTIFICATION</scope>
</reference>
<dbReference type="Pfam" id="PF00595">
    <property type="entry name" value="PDZ"/>
    <property type="match status" value="1"/>
</dbReference>
<feature type="compositionally biased region" description="Polar residues" evidence="3">
    <location>
        <begin position="126"/>
        <end position="139"/>
    </location>
</feature>
<evidence type="ECO:0000313" key="6">
    <source>
        <dbReference type="Ensembl" id="ENSONIP00000040397.1"/>
    </source>
</evidence>
<dbReference type="PROSITE" id="PS50106">
    <property type="entry name" value="PDZ"/>
    <property type="match status" value="1"/>
</dbReference>
<dbReference type="GeneTree" id="ENSGT00940000157388"/>
<keyword evidence="1" id="KW-0343">GTPase activation</keyword>
<gene>
    <name evidence="6" type="primary">LOC100704127</name>
</gene>
<reference evidence="7" key="1">
    <citation type="submission" date="2012-01" db="EMBL/GenBank/DDBJ databases">
        <title>The Genome Sequence of Oreochromis niloticus (Nile Tilapia).</title>
        <authorList>
            <consortium name="Broad Institute Genome Assembly Team"/>
            <consortium name="Broad Institute Sequencing Platform"/>
            <person name="Di Palma F."/>
            <person name="Johnson J."/>
            <person name="Lander E.S."/>
            <person name="Lindblad-Toh K."/>
        </authorList>
    </citation>
    <scope>NUCLEOTIDE SEQUENCE [LARGE SCALE GENOMIC DNA]</scope>
</reference>
<sequence length="1026" mass="115015">QQFCFLDFPRIGTMGPPVVQGAPVVPKMGVRARMSDLSQRRDAQEGLNLSFLSQPPHSNKSLDPQPRSETTFPVRPSPSTSRSLARMKRSNSEVTISDVGAEDMDPAAINRNTGASLRRKCCSTSTLDRQSLSRSTETPSWRLEQHVPSAPPPFPEPPQLHAALSPSLQTAARIAHGDVIYVPDYVNASVYVSHVQKTKPETSILSRLRNQRTNRDISPSVISYKCFSHYDSQSVLFDFSSGFVHQADLQHRRNISTSGCDVFDGLSPDECEKNNFLVSSCPFFHNEIGGETERRLGLTRANTSTCGAAADTSFSNPPLSIRRTNASISVLEFSGGTRAFDQNLMNNHDIEHIDLGARYYLKYFYNQGKVQTLSLRREKLEERNDETQYNYRMILRTGQLSTLRGSITEESIPSSSKHGTSRRLPLRDVLEFVVPQLSIHSLRLAADSPRVPELLLQLDQQELRFQRKVGVLFCRAGQSTEEDNSDSGSPALDQFLDLLGHRGPLKDTSDDSTGRQSVFTTFREFKLMFHVSTVSSPQQLLHKSLTGNDFVTVIFQEPNSPPFTPQNICSHSQHVFIIVRVHRPCSQHTCYSVAVSRHRDIPFFGPLIPPGWMFSASPEFRNFLLTKIINAENAAHRSETFVTITAQRRQEHLKELVENFSTSVLVDSSSSIKFSFISLGVKKKERSAPRPHAYLNSAGALTWSVTAKDFSCSFDVPCQLAVSSEFVVLVEEASRQVVFHCYCRDVIGWNAGHKGIKLFYEHGDCVMLSTRERGWEDSREIAQRLQLVTRGSPAVDMILRRNRHGQLGFHVNFEGVVADVETNSFAWKEGLRPGCRIMEICAVAIVKLSHKQMIELLRTSMNVSVVVILPHRDGTPRRSHDGLFELYFKEASHLCHHDHPHCVTKARRVFHPSLTDANNTLSSSSGSEGRYSDHHLTDTKMPSMDSGIDSAPCTSSAQPAVAGATLVLSDIQRGKWTISEQRDKAALQQQVLSLRQENHRLQMESHSAAKHIRRFAAWMLRQDSLP</sequence>
<dbReference type="GO" id="GO:0005737">
    <property type="term" value="C:cytoplasm"/>
    <property type="evidence" value="ECO:0007669"/>
    <property type="project" value="TreeGrafter"/>
</dbReference>
<evidence type="ECO:0000256" key="1">
    <source>
        <dbReference type="ARBA" id="ARBA00022468"/>
    </source>
</evidence>
<feature type="domain" description="Rap-GAP" evidence="4">
    <location>
        <begin position="455"/>
        <end position="656"/>
    </location>
</feature>
<dbReference type="PROSITE" id="PS50085">
    <property type="entry name" value="RAPGAP"/>
    <property type="match status" value="1"/>
</dbReference>
<feature type="compositionally biased region" description="Polar residues" evidence="3">
    <location>
        <begin position="50"/>
        <end position="83"/>
    </location>
</feature>
<evidence type="ECO:0000313" key="7">
    <source>
        <dbReference type="Proteomes" id="UP000005207"/>
    </source>
</evidence>
<proteinExistence type="predicted"/>
<dbReference type="GO" id="GO:0051056">
    <property type="term" value="P:regulation of small GTPase mediated signal transduction"/>
    <property type="evidence" value="ECO:0007669"/>
    <property type="project" value="InterPro"/>
</dbReference>
<evidence type="ECO:0000259" key="4">
    <source>
        <dbReference type="PROSITE" id="PS50085"/>
    </source>
</evidence>
<keyword evidence="7" id="KW-1185">Reference proteome</keyword>
<feature type="region of interest" description="Disordered" evidence="3">
    <location>
        <begin position="126"/>
        <end position="148"/>
    </location>
</feature>
<dbReference type="CDD" id="cd06745">
    <property type="entry name" value="PDZ_SIPA1-like"/>
    <property type="match status" value="1"/>
</dbReference>
<protein>
    <submittedName>
        <fullName evidence="6">Signal-induced proliferation-associated 1 like 2</fullName>
    </submittedName>
</protein>
<dbReference type="InterPro" id="IPR000331">
    <property type="entry name" value="Rap/Ran_GAP_dom"/>
</dbReference>
<feature type="region of interest" description="Disordered" evidence="3">
    <location>
        <begin position="917"/>
        <end position="936"/>
    </location>
</feature>
<dbReference type="Ensembl" id="ENSONIT00000064354.1">
    <property type="protein sequence ID" value="ENSONIP00000040397.1"/>
    <property type="gene ID" value="ENSONIG00000029721.1"/>
</dbReference>
<keyword evidence="2" id="KW-0175">Coiled coil</keyword>
<evidence type="ECO:0000256" key="3">
    <source>
        <dbReference type="SAM" id="MobiDB-lite"/>
    </source>
</evidence>
<dbReference type="InterPro" id="IPR050989">
    <property type="entry name" value="Rap1_Ran_GAP"/>
</dbReference>
<dbReference type="AlphaFoldDB" id="A0A669BXY5"/>
<evidence type="ECO:0000256" key="2">
    <source>
        <dbReference type="ARBA" id="ARBA00023054"/>
    </source>
</evidence>
<name>A0A669BXY5_ORENI</name>
<dbReference type="InterPro" id="IPR035974">
    <property type="entry name" value="Rap/Ran-GAP_sf"/>
</dbReference>
<feature type="region of interest" description="Disordered" evidence="3">
    <location>
        <begin position="49"/>
        <end position="95"/>
    </location>
</feature>
<dbReference type="InterPro" id="IPR001478">
    <property type="entry name" value="PDZ"/>
</dbReference>
<dbReference type="GO" id="GO:0005096">
    <property type="term" value="F:GTPase activator activity"/>
    <property type="evidence" value="ECO:0007669"/>
    <property type="project" value="UniProtKB-KW"/>
</dbReference>
<feature type="domain" description="PDZ" evidence="5">
    <location>
        <begin position="796"/>
        <end position="872"/>
    </location>
</feature>
<evidence type="ECO:0000259" key="5">
    <source>
        <dbReference type="PROSITE" id="PS50106"/>
    </source>
</evidence>
<reference evidence="6" key="3">
    <citation type="submission" date="2025-09" db="UniProtKB">
        <authorList>
            <consortium name="Ensembl"/>
        </authorList>
    </citation>
    <scope>IDENTIFICATION</scope>
</reference>
<dbReference type="Proteomes" id="UP000005207">
    <property type="component" value="Linkage group LG6"/>
</dbReference>
<dbReference type="PANTHER" id="PTHR15711:SF7">
    <property type="entry name" value="SIGNAL-INDUCED PROLIFERATION-ASSOCIATED 1-LIKE PROTEIN 2"/>
    <property type="match status" value="1"/>
</dbReference>
<dbReference type="PANTHER" id="PTHR15711">
    <property type="entry name" value="RAP GTPASE-ACTIVATING PROTEIN"/>
    <property type="match status" value="1"/>
</dbReference>
<accession>A0A669BXY5</accession>
<dbReference type="Pfam" id="PF02145">
    <property type="entry name" value="Rap_GAP"/>
    <property type="match status" value="1"/>
</dbReference>
<dbReference type="InterPro" id="IPR036034">
    <property type="entry name" value="PDZ_sf"/>
</dbReference>